<accession>A0A9X5FBN7</accession>
<evidence type="ECO:0000313" key="9">
    <source>
        <dbReference type="Proteomes" id="UP000774283"/>
    </source>
</evidence>
<dbReference type="PANTHER" id="PTHR12826:SF15">
    <property type="entry name" value="RIBONUCLEASE Y"/>
    <property type="match status" value="1"/>
</dbReference>
<sequence length="492" mass="52577">MGTVETSILLLVLLGACLVALLLVLVARREAEAVREQARDYAASVRETAIGQAKDVAGRDERVTERERSVEAERQRLEGVEARLVSDRAAIAALQDTVESERLRLEDLERQVDQQLADSAGLSVSDARDQLVRRLLDDARQEALDKARRHEEQVRKESEARARRIIVDAVGRLSLPTSAQAAVSVVPLPSPDLKGPVIGKDGRNIRAFEALTGVTMIIDDQSDDVVLSCFDAERREVARVALERLVADGRINLDRIETAVAEATRQTAERVQASGLAAAQQAGVRGLAPELLTIVGQLSYRTSGGQNVQEHLVETALIAAAIAAEVGADAESARRAGFLHDLGKGVSRGGAGTHAAEGARLASQHGESPVIVNAIAAHHDEVPTETIEAVIVQIADAISAARPGARREDASAFVRRMDELERHVSHVDGVSGVVVMASGHEVRVVVEPDAVPDSALADLADQIARDIAERDLVLGQVTVTVVRELRARATAG</sequence>
<evidence type="ECO:0000256" key="6">
    <source>
        <dbReference type="SAM" id="Coils"/>
    </source>
</evidence>
<dbReference type="InterPro" id="IPR004088">
    <property type="entry name" value="KH_dom_type_1"/>
</dbReference>
<feature type="domain" description="HD" evidence="7">
    <location>
        <begin position="308"/>
        <end position="401"/>
    </location>
</feature>
<keyword evidence="3 5" id="KW-0378">Hydrolase</keyword>
<gene>
    <name evidence="5" type="primary">rny</name>
    <name evidence="8" type="ORF">HF995_00475</name>
</gene>
<dbReference type="RefSeq" id="WP_168445888.1">
    <property type="nucleotide sequence ID" value="NZ_JAAXOW010000001.1"/>
</dbReference>
<evidence type="ECO:0000256" key="2">
    <source>
        <dbReference type="ARBA" id="ARBA00022759"/>
    </source>
</evidence>
<dbReference type="InterPro" id="IPR006675">
    <property type="entry name" value="HDIG_dom"/>
</dbReference>
<dbReference type="PANTHER" id="PTHR12826">
    <property type="entry name" value="RIBONUCLEASE Y"/>
    <property type="match status" value="1"/>
</dbReference>
<comment type="function">
    <text evidence="5">Endoribonuclease that initiates mRNA decay.</text>
</comment>
<dbReference type="GO" id="GO:0003723">
    <property type="term" value="F:RNA binding"/>
    <property type="evidence" value="ECO:0007669"/>
    <property type="project" value="UniProtKB-UniRule"/>
</dbReference>
<feature type="coiled-coil region" evidence="6">
    <location>
        <begin position="91"/>
        <end position="160"/>
    </location>
</feature>
<evidence type="ECO:0000256" key="4">
    <source>
        <dbReference type="ARBA" id="ARBA00022884"/>
    </source>
</evidence>
<dbReference type="SUPFAM" id="SSF54791">
    <property type="entry name" value="Eukaryotic type KH-domain (KH-domain type I)"/>
    <property type="match status" value="1"/>
</dbReference>
<dbReference type="GO" id="GO:0006402">
    <property type="term" value="P:mRNA catabolic process"/>
    <property type="evidence" value="ECO:0007669"/>
    <property type="project" value="UniProtKB-UniRule"/>
</dbReference>
<dbReference type="SMART" id="SM00471">
    <property type="entry name" value="HDc"/>
    <property type="match status" value="1"/>
</dbReference>
<dbReference type="EC" id="3.1.-.-" evidence="5"/>
<dbReference type="SUPFAM" id="SSF109604">
    <property type="entry name" value="HD-domain/PDEase-like"/>
    <property type="match status" value="1"/>
</dbReference>
<proteinExistence type="inferred from homology"/>
<dbReference type="InterPro" id="IPR004087">
    <property type="entry name" value="KH_dom"/>
</dbReference>
<dbReference type="SMART" id="SM00322">
    <property type="entry name" value="KH"/>
    <property type="match status" value="1"/>
</dbReference>
<dbReference type="Pfam" id="PF00013">
    <property type="entry name" value="KH_1"/>
    <property type="match status" value="1"/>
</dbReference>
<dbReference type="Pfam" id="PF01966">
    <property type="entry name" value="HD"/>
    <property type="match status" value="1"/>
</dbReference>
<evidence type="ECO:0000259" key="7">
    <source>
        <dbReference type="PROSITE" id="PS51831"/>
    </source>
</evidence>
<organism evidence="8 9">
    <name type="scientific">Sanguibacter hominis ATCC BAA-789</name>
    <dbReference type="NCBI Taxonomy" id="1312740"/>
    <lineage>
        <taxon>Bacteria</taxon>
        <taxon>Bacillati</taxon>
        <taxon>Actinomycetota</taxon>
        <taxon>Actinomycetes</taxon>
        <taxon>Micrococcales</taxon>
        <taxon>Sanguibacteraceae</taxon>
        <taxon>Sanguibacter</taxon>
    </lineage>
</organism>
<comment type="similarity">
    <text evidence="5">Belongs to the RNase Y family.</text>
</comment>
<dbReference type="InterPro" id="IPR003607">
    <property type="entry name" value="HD/PDEase_dom"/>
</dbReference>
<keyword evidence="4 5" id="KW-0694">RNA-binding</keyword>
<dbReference type="Proteomes" id="UP000774283">
    <property type="component" value="Unassembled WGS sequence"/>
</dbReference>
<dbReference type="GO" id="GO:0004521">
    <property type="term" value="F:RNA endonuclease activity"/>
    <property type="evidence" value="ECO:0007669"/>
    <property type="project" value="UniProtKB-UniRule"/>
</dbReference>
<dbReference type="AlphaFoldDB" id="A0A9X5FBN7"/>
<evidence type="ECO:0000256" key="3">
    <source>
        <dbReference type="ARBA" id="ARBA00022801"/>
    </source>
</evidence>
<dbReference type="NCBIfam" id="TIGR00277">
    <property type="entry name" value="HDIG"/>
    <property type="match status" value="1"/>
</dbReference>
<dbReference type="CDD" id="cd22431">
    <property type="entry name" value="KH-I_RNaseY"/>
    <property type="match status" value="1"/>
</dbReference>
<dbReference type="EMBL" id="JAAXOW010000001">
    <property type="protein sequence ID" value="NKX91762.1"/>
    <property type="molecule type" value="Genomic_DNA"/>
</dbReference>
<evidence type="ECO:0000256" key="1">
    <source>
        <dbReference type="ARBA" id="ARBA00022722"/>
    </source>
</evidence>
<keyword evidence="6" id="KW-0175">Coiled coil</keyword>
<keyword evidence="9" id="KW-1185">Reference proteome</keyword>
<dbReference type="PROSITE" id="PS51831">
    <property type="entry name" value="HD"/>
    <property type="match status" value="1"/>
</dbReference>
<dbReference type="Gene3D" id="1.10.3210.10">
    <property type="entry name" value="Hypothetical protein af1432"/>
    <property type="match status" value="1"/>
</dbReference>
<dbReference type="InterPro" id="IPR036612">
    <property type="entry name" value="KH_dom_type_1_sf"/>
</dbReference>
<evidence type="ECO:0000256" key="5">
    <source>
        <dbReference type="HAMAP-Rule" id="MF_00335"/>
    </source>
</evidence>
<keyword evidence="2 5" id="KW-0255">Endonuclease</keyword>
<comment type="caution">
    <text evidence="8">The sequence shown here is derived from an EMBL/GenBank/DDBJ whole genome shotgun (WGS) entry which is preliminary data.</text>
</comment>
<dbReference type="InterPro" id="IPR006674">
    <property type="entry name" value="HD_domain"/>
</dbReference>
<reference evidence="8 9" key="1">
    <citation type="submission" date="2020-04" db="EMBL/GenBank/DDBJ databases">
        <title>MicrobeNet Type strains.</title>
        <authorList>
            <person name="Nicholson A.C."/>
        </authorList>
    </citation>
    <scope>NUCLEOTIDE SEQUENCE [LARGE SCALE GENOMIC DNA]</scope>
    <source>
        <strain evidence="8 9">ATCC BAA-789</strain>
    </source>
</reference>
<dbReference type="GO" id="GO:0005886">
    <property type="term" value="C:plasma membrane"/>
    <property type="evidence" value="ECO:0007669"/>
    <property type="project" value="UniProtKB-UniRule"/>
</dbReference>
<name>A0A9X5FBN7_9MICO</name>
<keyword evidence="1 5" id="KW-0540">Nuclease</keyword>
<dbReference type="CDD" id="cd00077">
    <property type="entry name" value="HDc"/>
    <property type="match status" value="1"/>
</dbReference>
<protein>
    <recommendedName>
        <fullName evidence="5">Ribonuclease Y</fullName>
        <shortName evidence="5">RNase Y</shortName>
        <ecNumber evidence="5">3.1.-.-</ecNumber>
    </recommendedName>
</protein>
<dbReference type="GO" id="GO:0016787">
    <property type="term" value="F:hydrolase activity"/>
    <property type="evidence" value="ECO:0007669"/>
    <property type="project" value="UniProtKB-KW"/>
</dbReference>
<dbReference type="InterPro" id="IPR017705">
    <property type="entry name" value="Ribonuclease_Y"/>
</dbReference>
<dbReference type="HAMAP" id="MF_00335">
    <property type="entry name" value="RNase_Y"/>
    <property type="match status" value="1"/>
</dbReference>
<evidence type="ECO:0000313" key="8">
    <source>
        <dbReference type="EMBL" id="NKX91762.1"/>
    </source>
</evidence>